<proteinExistence type="predicted"/>
<name>A0A6M3KAU6_9ZZZZ</name>
<dbReference type="EMBL" id="MT142351">
    <property type="protein sequence ID" value="QJA78728.1"/>
    <property type="molecule type" value="Genomic_DNA"/>
</dbReference>
<dbReference type="AlphaFoldDB" id="A0A6M3KAU6"/>
<gene>
    <name evidence="1" type="ORF">MM415A01018_0004</name>
</gene>
<protein>
    <submittedName>
        <fullName evidence="1">Uncharacterized protein</fullName>
    </submittedName>
</protein>
<sequence length="66" mass="7853">MVRNPQRDEHIGEGRMTELNNCTVCIAINEESTCVCEFSPFYNKKVDENNSCNYFEVSEEYYEWKD</sequence>
<organism evidence="1">
    <name type="scientific">viral metagenome</name>
    <dbReference type="NCBI Taxonomy" id="1070528"/>
    <lineage>
        <taxon>unclassified sequences</taxon>
        <taxon>metagenomes</taxon>
        <taxon>organismal metagenomes</taxon>
    </lineage>
</organism>
<accession>A0A6M3KAU6</accession>
<evidence type="ECO:0000313" key="1">
    <source>
        <dbReference type="EMBL" id="QJA78728.1"/>
    </source>
</evidence>
<reference evidence="1" key="1">
    <citation type="submission" date="2020-03" db="EMBL/GenBank/DDBJ databases">
        <title>The deep terrestrial virosphere.</title>
        <authorList>
            <person name="Holmfeldt K."/>
            <person name="Nilsson E."/>
            <person name="Simone D."/>
            <person name="Lopez-Fernandez M."/>
            <person name="Wu X."/>
            <person name="de Brujin I."/>
            <person name="Lundin D."/>
            <person name="Andersson A."/>
            <person name="Bertilsson S."/>
            <person name="Dopson M."/>
        </authorList>
    </citation>
    <scope>NUCLEOTIDE SEQUENCE</scope>
    <source>
        <strain evidence="1">MM415A01018</strain>
    </source>
</reference>